<dbReference type="SMART" id="SM00066">
    <property type="entry name" value="GAL4"/>
    <property type="match status" value="1"/>
</dbReference>
<dbReference type="InterPro" id="IPR050613">
    <property type="entry name" value="Sec_Metabolite_Reg"/>
</dbReference>
<evidence type="ECO:0000256" key="5">
    <source>
        <dbReference type="ARBA" id="ARBA00023163"/>
    </source>
</evidence>
<sequence>MELVSPTTVDTRPRLGHACTRCSERKVKCDRRQPCESCMRHSADCIFRPLPPRKRRKKRTTEEALVQRLHMYEALLEKNGVDPNTLAMSSAVVTSSQTSHQSPKGNTPTDFISPDARPLSPEGAISKPRLLHEQGRSKYLNNGLWTRVIEEFREIGDALGNSSDEDNGPDELAEEAADVVLGSLETPASIDELHPSTEQTMELWRIYLRNVSPVLKLLHAPTTEQTIQTVMVRPEKMSRSFEALLFAIYSAAVMSMRDEDCEQRFGQTRKHLLSRYIRATKLALTRAKLMGTSNLTVLQAYLLHLVAVREFYDSRTLWNMLGVAVRIGEGMGLHRDGSTLGLPPFDVEIRRRIWWEMSLLDQRSGDLSGYGRIGTFDGSTNIPNCPANVDDDDLFPAMTSIPEESTKVTESLYCALRAEMFSYWSSYAGRKKKERMSGDLQGRIKSQDELKDRDKAIEEFEQMIESKYVRYLDPSQPLQLLSMLLARSVVSKAQFMVHHPRRWNGSQSIPDSERQLVWQVSVGLLQQYNMMRSNPSLKRFSWYTAYYFPWQTFIHVLDTVRVTPLMAGASDIWQIIEETIENFPNLIMKTKEPPCVAVSKLCLTAYEAYVESLKKEGRFVPRTPAFVNDLRQQQDNLRQLHAQRKRSGIRHTAGTASPPPAERGTQKSMQKDAASSSIQSGMQTTAEAPNAWSAGGVESGYATMSTDMEGADEPFRLNPGNEIDIFADQAIDWSQWDTILGDPSLMPMPIMTDSQERDWSLARYFAD</sequence>
<protein>
    <recommendedName>
        <fullName evidence="8">Zn(2)-C6 fungal-type domain-containing protein</fullName>
    </recommendedName>
</protein>
<dbReference type="Pfam" id="PF04082">
    <property type="entry name" value="Fungal_trans"/>
    <property type="match status" value="1"/>
</dbReference>
<keyword evidence="10" id="KW-1185">Reference proteome</keyword>
<keyword evidence="2" id="KW-0479">Metal-binding</keyword>
<accession>A0A0D2DYE8</accession>
<dbReference type="GO" id="GO:0005634">
    <property type="term" value="C:nucleus"/>
    <property type="evidence" value="ECO:0007669"/>
    <property type="project" value="UniProtKB-SubCell"/>
</dbReference>
<name>A0A0D2DYE8_9EURO</name>
<dbReference type="GO" id="GO:0003677">
    <property type="term" value="F:DNA binding"/>
    <property type="evidence" value="ECO:0007669"/>
    <property type="project" value="UniProtKB-KW"/>
</dbReference>
<dbReference type="OrthoDB" id="2269373at2759"/>
<keyword evidence="6" id="KW-0539">Nucleus</keyword>
<evidence type="ECO:0000256" key="7">
    <source>
        <dbReference type="SAM" id="MobiDB-lite"/>
    </source>
</evidence>
<dbReference type="Pfam" id="PF00172">
    <property type="entry name" value="Zn_clus"/>
    <property type="match status" value="1"/>
</dbReference>
<dbReference type="VEuPathDB" id="FungiDB:PV06_07725"/>
<dbReference type="AlphaFoldDB" id="A0A0D2DYE8"/>
<dbReference type="GeneID" id="27359799"/>
<evidence type="ECO:0000313" key="9">
    <source>
        <dbReference type="EMBL" id="KIW40539.1"/>
    </source>
</evidence>
<gene>
    <name evidence="9" type="ORF">PV06_07725</name>
</gene>
<dbReference type="SUPFAM" id="SSF57701">
    <property type="entry name" value="Zn2/Cys6 DNA-binding domain"/>
    <property type="match status" value="1"/>
</dbReference>
<dbReference type="CDD" id="cd00067">
    <property type="entry name" value="GAL4"/>
    <property type="match status" value="1"/>
</dbReference>
<dbReference type="GO" id="GO:0008270">
    <property type="term" value="F:zinc ion binding"/>
    <property type="evidence" value="ECO:0007669"/>
    <property type="project" value="InterPro"/>
</dbReference>
<evidence type="ECO:0000256" key="4">
    <source>
        <dbReference type="ARBA" id="ARBA00023125"/>
    </source>
</evidence>
<feature type="region of interest" description="Disordered" evidence="7">
    <location>
        <begin position="641"/>
        <end position="694"/>
    </location>
</feature>
<evidence type="ECO:0000256" key="1">
    <source>
        <dbReference type="ARBA" id="ARBA00004123"/>
    </source>
</evidence>
<evidence type="ECO:0000256" key="2">
    <source>
        <dbReference type="ARBA" id="ARBA00022723"/>
    </source>
</evidence>
<dbReference type="PROSITE" id="PS00463">
    <property type="entry name" value="ZN2_CY6_FUNGAL_1"/>
    <property type="match status" value="1"/>
</dbReference>
<feature type="domain" description="Zn(2)-C6 fungal-type" evidence="8">
    <location>
        <begin position="18"/>
        <end position="47"/>
    </location>
</feature>
<feature type="compositionally biased region" description="Polar residues" evidence="7">
    <location>
        <begin position="673"/>
        <end position="687"/>
    </location>
</feature>
<dbReference type="InterPro" id="IPR036864">
    <property type="entry name" value="Zn2-C6_fun-type_DNA-bd_sf"/>
</dbReference>
<proteinExistence type="predicted"/>
<evidence type="ECO:0000313" key="10">
    <source>
        <dbReference type="Proteomes" id="UP000053342"/>
    </source>
</evidence>
<keyword evidence="3" id="KW-0805">Transcription regulation</keyword>
<dbReference type="RefSeq" id="XP_016260755.1">
    <property type="nucleotide sequence ID" value="XM_016409001.1"/>
</dbReference>
<dbReference type="InterPro" id="IPR007219">
    <property type="entry name" value="XnlR_reg_dom"/>
</dbReference>
<evidence type="ECO:0000259" key="8">
    <source>
        <dbReference type="PROSITE" id="PS50048"/>
    </source>
</evidence>
<evidence type="ECO:0000256" key="3">
    <source>
        <dbReference type="ARBA" id="ARBA00023015"/>
    </source>
</evidence>
<dbReference type="PROSITE" id="PS50048">
    <property type="entry name" value="ZN2_CY6_FUNGAL_2"/>
    <property type="match status" value="1"/>
</dbReference>
<comment type="subcellular location">
    <subcellularLocation>
        <location evidence="1">Nucleus</location>
    </subcellularLocation>
</comment>
<keyword evidence="4" id="KW-0238">DNA-binding</keyword>
<reference evidence="9 10" key="1">
    <citation type="submission" date="2015-01" db="EMBL/GenBank/DDBJ databases">
        <title>The Genome Sequence of Exophiala oligosperma CBS72588.</title>
        <authorList>
            <consortium name="The Broad Institute Genomics Platform"/>
            <person name="Cuomo C."/>
            <person name="de Hoog S."/>
            <person name="Gorbushina A."/>
            <person name="Stielow B."/>
            <person name="Teixiera M."/>
            <person name="Abouelleil A."/>
            <person name="Chapman S.B."/>
            <person name="Priest M."/>
            <person name="Young S.K."/>
            <person name="Wortman J."/>
            <person name="Nusbaum C."/>
            <person name="Birren B."/>
        </authorList>
    </citation>
    <scope>NUCLEOTIDE SEQUENCE [LARGE SCALE GENOMIC DNA]</scope>
    <source>
        <strain evidence="9 10">CBS 72588</strain>
    </source>
</reference>
<dbReference type="GO" id="GO:0000981">
    <property type="term" value="F:DNA-binding transcription factor activity, RNA polymerase II-specific"/>
    <property type="evidence" value="ECO:0007669"/>
    <property type="project" value="InterPro"/>
</dbReference>
<feature type="region of interest" description="Disordered" evidence="7">
    <location>
        <begin position="93"/>
        <end position="114"/>
    </location>
</feature>
<dbReference type="PANTHER" id="PTHR31001">
    <property type="entry name" value="UNCHARACTERIZED TRANSCRIPTIONAL REGULATORY PROTEIN"/>
    <property type="match status" value="1"/>
</dbReference>
<dbReference type="Gene3D" id="4.10.240.10">
    <property type="entry name" value="Zn(2)-C6 fungal-type DNA-binding domain"/>
    <property type="match status" value="1"/>
</dbReference>
<evidence type="ECO:0000256" key="6">
    <source>
        <dbReference type="ARBA" id="ARBA00023242"/>
    </source>
</evidence>
<dbReference type="HOGENOM" id="CLU_004083_5_3_1"/>
<feature type="compositionally biased region" description="Polar residues" evidence="7">
    <location>
        <begin position="93"/>
        <end position="110"/>
    </location>
</feature>
<dbReference type="InterPro" id="IPR001138">
    <property type="entry name" value="Zn2Cys6_DnaBD"/>
</dbReference>
<dbReference type="PANTHER" id="PTHR31001:SF85">
    <property type="entry name" value="ZN(II)2CYS6 TRANSCRIPTION FACTOR (EUROFUNG)"/>
    <property type="match status" value="1"/>
</dbReference>
<dbReference type="EMBL" id="KN847338">
    <property type="protein sequence ID" value="KIW40539.1"/>
    <property type="molecule type" value="Genomic_DNA"/>
</dbReference>
<organism evidence="9 10">
    <name type="scientific">Exophiala oligosperma</name>
    <dbReference type="NCBI Taxonomy" id="215243"/>
    <lineage>
        <taxon>Eukaryota</taxon>
        <taxon>Fungi</taxon>
        <taxon>Dikarya</taxon>
        <taxon>Ascomycota</taxon>
        <taxon>Pezizomycotina</taxon>
        <taxon>Eurotiomycetes</taxon>
        <taxon>Chaetothyriomycetidae</taxon>
        <taxon>Chaetothyriales</taxon>
        <taxon>Herpotrichiellaceae</taxon>
        <taxon>Exophiala</taxon>
    </lineage>
</organism>
<dbReference type="STRING" id="215243.A0A0D2DYE8"/>
<dbReference type="GO" id="GO:0006351">
    <property type="term" value="P:DNA-templated transcription"/>
    <property type="evidence" value="ECO:0007669"/>
    <property type="project" value="InterPro"/>
</dbReference>
<dbReference type="Proteomes" id="UP000053342">
    <property type="component" value="Unassembled WGS sequence"/>
</dbReference>
<keyword evidence="5" id="KW-0804">Transcription</keyword>
<dbReference type="CDD" id="cd12148">
    <property type="entry name" value="fungal_TF_MHR"/>
    <property type="match status" value="1"/>
</dbReference>